<proteinExistence type="predicted"/>
<dbReference type="InterPro" id="IPR046347">
    <property type="entry name" value="bZIP_sf"/>
</dbReference>
<feature type="compositionally biased region" description="Basic residues" evidence="5">
    <location>
        <begin position="180"/>
        <end position="190"/>
    </location>
</feature>
<reference evidence="7 8" key="1">
    <citation type="submission" date="2024-06" db="EMBL/GenBank/DDBJ databases">
        <title>Complete genome of Phlyctema vagabunda strain 19-DSS-EL-015.</title>
        <authorList>
            <person name="Fiorenzani C."/>
        </authorList>
    </citation>
    <scope>NUCLEOTIDE SEQUENCE [LARGE SCALE GENOMIC DNA]</scope>
    <source>
        <strain evidence="7 8">19-DSS-EL-015</strain>
    </source>
</reference>
<dbReference type="Pfam" id="PF00170">
    <property type="entry name" value="bZIP_1"/>
    <property type="match status" value="1"/>
</dbReference>
<dbReference type="InterPro" id="IPR004827">
    <property type="entry name" value="bZIP"/>
</dbReference>
<keyword evidence="4" id="KW-0539">Nucleus</keyword>
<evidence type="ECO:0000313" key="8">
    <source>
        <dbReference type="Proteomes" id="UP001629113"/>
    </source>
</evidence>
<evidence type="ECO:0000256" key="5">
    <source>
        <dbReference type="SAM" id="MobiDB-lite"/>
    </source>
</evidence>
<protein>
    <submittedName>
        <fullName evidence="7">BZIP transcription factor</fullName>
    </submittedName>
</protein>
<feature type="compositionally biased region" description="Polar residues" evidence="5">
    <location>
        <begin position="324"/>
        <end position="334"/>
    </location>
</feature>
<dbReference type="PROSITE" id="PS50217">
    <property type="entry name" value="BZIP"/>
    <property type="match status" value="1"/>
</dbReference>
<dbReference type="SMART" id="SM00338">
    <property type="entry name" value="BRLZ"/>
    <property type="match status" value="1"/>
</dbReference>
<dbReference type="EMBL" id="JBFCZG010000004">
    <property type="protein sequence ID" value="KAL3423259.1"/>
    <property type="molecule type" value="Genomic_DNA"/>
</dbReference>
<evidence type="ECO:0000256" key="1">
    <source>
        <dbReference type="ARBA" id="ARBA00004123"/>
    </source>
</evidence>
<dbReference type="InterPro" id="IPR051027">
    <property type="entry name" value="bZIP_transcription_factors"/>
</dbReference>
<gene>
    <name evidence="7" type="ORF">PVAG01_05006</name>
</gene>
<sequence>MSVIANVNKEDLFQNIIDPSYLSIDFGAGPAINYNDAFTAPHPNATSGDINPFLWTSAFGNMAPMTLTPNTIMGQTGLTPNLHMSRTGLTPIAGNILFDDAFQVLDTQSDLRTQIPMTDSSFPPMMDQPGAGTDLSEGALSPRTQVQESLPVATTDDTRKQTRSRKHDHASPAACDRPPVKKRRNRKKKQPPTEDEARFKRERFLERNRIAASKCRTKKKQSTSQLEAKLREFQAERKRMEYDIHLVMSELDLYREELQKHARCGNQAIEIWLNARADAVADKLSSVYSERKLSSYSPSSSSNIVSRQDTHTSSGTRTSSQSTAQPSELYQNHGSAASFQSSYSSPSFDYADGIGRQSSVVSTISAQMEQQSIPQDSGISDMGSPYQVLDKSTSLNSSDFVLDERKQAPALPRGNRVA</sequence>
<evidence type="ECO:0000256" key="2">
    <source>
        <dbReference type="ARBA" id="ARBA00023015"/>
    </source>
</evidence>
<name>A0ABR4PIT9_9HELO</name>
<dbReference type="Proteomes" id="UP001629113">
    <property type="component" value="Unassembled WGS sequence"/>
</dbReference>
<dbReference type="Gene3D" id="1.20.5.170">
    <property type="match status" value="1"/>
</dbReference>
<organism evidence="7 8">
    <name type="scientific">Phlyctema vagabunda</name>
    <dbReference type="NCBI Taxonomy" id="108571"/>
    <lineage>
        <taxon>Eukaryota</taxon>
        <taxon>Fungi</taxon>
        <taxon>Dikarya</taxon>
        <taxon>Ascomycota</taxon>
        <taxon>Pezizomycotina</taxon>
        <taxon>Leotiomycetes</taxon>
        <taxon>Helotiales</taxon>
        <taxon>Dermateaceae</taxon>
        <taxon>Phlyctema</taxon>
    </lineage>
</organism>
<keyword evidence="8" id="KW-1185">Reference proteome</keyword>
<dbReference type="PROSITE" id="PS00036">
    <property type="entry name" value="BZIP_BASIC"/>
    <property type="match status" value="1"/>
</dbReference>
<feature type="domain" description="BZIP" evidence="6">
    <location>
        <begin position="198"/>
        <end position="261"/>
    </location>
</feature>
<evidence type="ECO:0000256" key="4">
    <source>
        <dbReference type="ARBA" id="ARBA00023242"/>
    </source>
</evidence>
<feature type="region of interest" description="Disordered" evidence="5">
    <location>
        <begin position="292"/>
        <end position="335"/>
    </location>
</feature>
<evidence type="ECO:0000259" key="6">
    <source>
        <dbReference type="PROSITE" id="PS50217"/>
    </source>
</evidence>
<feature type="compositionally biased region" description="Polar residues" evidence="5">
    <location>
        <begin position="390"/>
        <end position="399"/>
    </location>
</feature>
<accession>A0ABR4PIT9</accession>
<dbReference type="PANTHER" id="PTHR19304">
    <property type="entry name" value="CYCLIC-AMP RESPONSE ELEMENT BINDING PROTEIN"/>
    <property type="match status" value="1"/>
</dbReference>
<keyword evidence="3" id="KW-0804">Transcription</keyword>
<evidence type="ECO:0000313" key="7">
    <source>
        <dbReference type="EMBL" id="KAL3423259.1"/>
    </source>
</evidence>
<feature type="compositionally biased region" description="Basic and acidic residues" evidence="5">
    <location>
        <begin position="191"/>
        <end position="201"/>
    </location>
</feature>
<evidence type="ECO:0000256" key="3">
    <source>
        <dbReference type="ARBA" id="ARBA00023163"/>
    </source>
</evidence>
<dbReference type="SUPFAM" id="SSF57959">
    <property type="entry name" value="Leucine zipper domain"/>
    <property type="match status" value="1"/>
</dbReference>
<comment type="subcellular location">
    <subcellularLocation>
        <location evidence="1">Nucleus</location>
    </subcellularLocation>
</comment>
<dbReference type="CDD" id="cd14687">
    <property type="entry name" value="bZIP_ATF2"/>
    <property type="match status" value="1"/>
</dbReference>
<keyword evidence="2" id="KW-0805">Transcription regulation</keyword>
<comment type="caution">
    <text evidence="7">The sequence shown here is derived from an EMBL/GenBank/DDBJ whole genome shotgun (WGS) entry which is preliminary data.</text>
</comment>
<feature type="region of interest" description="Disordered" evidence="5">
    <location>
        <begin position="363"/>
        <end position="418"/>
    </location>
</feature>
<feature type="region of interest" description="Disordered" evidence="5">
    <location>
        <begin position="114"/>
        <end position="201"/>
    </location>
</feature>
<feature type="compositionally biased region" description="Low complexity" evidence="5">
    <location>
        <begin position="294"/>
        <end position="323"/>
    </location>
</feature>
<feature type="compositionally biased region" description="Polar residues" evidence="5">
    <location>
        <begin position="363"/>
        <end position="378"/>
    </location>
</feature>